<sequence length="265" mass="28649">MSNVRPAAVAGYFYPADRNQLASDIRMLLDKTTVKPGSACPKALIVPHAGYIYSGQTAAHAYRLLEPWAQTISRVVLLGPSHRTFLRGLALPSADFFATPLGDIPIDTETCQRLAALPQVHVIPTSHISEHSLEVQLPFLQTVLKTFSLVPMAIGLASPQEIADVLDLCRGGQETLIVVSSDLSHYQAYEQARIHDTNTLKHILSNDGQISDDDACGAAPIRGLLYLARDLGLKAELLDYRNSGDTAGDKDRVVGYAAIAFSEAT</sequence>
<name>A0A1I4X7U5_9NEIS</name>
<keyword evidence="4" id="KW-1185">Reference proteome</keyword>
<dbReference type="Pfam" id="PF01875">
    <property type="entry name" value="Memo"/>
    <property type="match status" value="1"/>
</dbReference>
<organism evidence="3 4">
    <name type="scientific">Formivibrio citricus</name>
    <dbReference type="NCBI Taxonomy" id="83765"/>
    <lineage>
        <taxon>Bacteria</taxon>
        <taxon>Pseudomonadati</taxon>
        <taxon>Pseudomonadota</taxon>
        <taxon>Betaproteobacteria</taxon>
        <taxon>Neisseriales</taxon>
        <taxon>Chitinibacteraceae</taxon>
        <taxon>Formivibrio</taxon>
    </lineage>
</organism>
<dbReference type="Gene3D" id="3.40.830.10">
    <property type="entry name" value="LigB-like"/>
    <property type="match status" value="1"/>
</dbReference>
<evidence type="ECO:0000256" key="1">
    <source>
        <dbReference type="ARBA" id="ARBA00006315"/>
    </source>
</evidence>
<accession>A0A1I4X7U5</accession>
<dbReference type="InterPro" id="IPR002737">
    <property type="entry name" value="MEMO1_fam"/>
</dbReference>
<comment type="similarity">
    <text evidence="1 2">Belongs to the MEMO1 family.</text>
</comment>
<dbReference type="STRING" id="83765.SAMN05660284_00876"/>
<reference evidence="4" key="1">
    <citation type="submission" date="2016-10" db="EMBL/GenBank/DDBJ databases">
        <authorList>
            <person name="Varghese N."/>
            <person name="Submissions S."/>
        </authorList>
    </citation>
    <scope>NUCLEOTIDE SEQUENCE [LARGE SCALE GENOMIC DNA]</scope>
    <source>
        <strain evidence="4">DSM 6150</strain>
    </source>
</reference>
<evidence type="ECO:0000313" key="3">
    <source>
        <dbReference type="EMBL" id="SFN21752.1"/>
    </source>
</evidence>
<evidence type="ECO:0000256" key="2">
    <source>
        <dbReference type="HAMAP-Rule" id="MF_00055"/>
    </source>
</evidence>
<dbReference type="EMBL" id="FOVE01000005">
    <property type="protein sequence ID" value="SFN21752.1"/>
    <property type="molecule type" value="Genomic_DNA"/>
</dbReference>
<dbReference type="PANTHER" id="PTHR11060">
    <property type="entry name" value="PROTEIN MEMO1"/>
    <property type="match status" value="1"/>
</dbReference>
<dbReference type="RefSeq" id="WP_091191863.1">
    <property type="nucleotide sequence ID" value="NZ_FOVE01000005.1"/>
</dbReference>
<dbReference type="NCBIfam" id="TIGR04336">
    <property type="entry name" value="AmmeMemoSam_B"/>
    <property type="match status" value="1"/>
</dbReference>
<evidence type="ECO:0000313" key="4">
    <source>
        <dbReference type="Proteomes" id="UP000242869"/>
    </source>
</evidence>
<dbReference type="HAMAP" id="MF_00055">
    <property type="entry name" value="MEMO1"/>
    <property type="match status" value="1"/>
</dbReference>
<protein>
    <recommendedName>
        <fullName evidence="2">MEMO1 family protein SAMN05660284_00876</fullName>
    </recommendedName>
</protein>
<dbReference type="AlphaFoldDB" id="A0A1I4X7U5"/>
<dbReference type="PANTHER" id="PTHR11060:SF0">
    <property type="entry name" value="PROTEIN MEMO1"/>
    <property type="match status" value="1"/>
</dbReference>
<dbReference type="Proteomes" id="UP000242869">
    <property type="component" value="Unassembled WGS sequence"/>
</dbReference>
<proteinExistence type="inferred from homology"/>
<dbReference type="OrthoDB" id="9782820at2"/>
<dbReference type="CDD" id="cd07361">
    <property type="entry name" value="MEMO_like"/>
    <property type="match status" value="1"/>
</dbReference>
<gene>
    <name evidence="3" type="ORF">SAMN05660284_00876</name>
</gene>